<evidence type="ECO:0000313" key="4">
    <source>
        <dbReference type="Proteomes" id="UP001595975"/>
    </source>
</evidence>
<feature type="transmembrane region" description="Helical" evidence="2">
    <location>
        <begin position="71"/>
        <end position="89"/>
    </location>
</feature>
<name>A0ABW0WXU8_9ACTN</name>
<feature type="compositionally biased region" description="Low complexity" evidence="1">
    <location>
        <begin position="137"/>
        <end position="152"/>
    </location>
</feature>
<proteinExistence type="predicted"/>
<organism evidence="3 4">
    <name type="scientific">Kitasatospora misakiensis</name>
    <dbReference type="NCBI Taxonomy" id="67330"/>
    <lineage>
        <taxon>Bacteria</taxon>
        <taxon>Bacillati</taxon>
        <taxon>Actinomycetota</taxon>
        <taxon>Actinomycetes</taxon>
        <taxon>Kitasatosporales</taxon>
        <taxon>Streptomycetaceae</taxon>
        <taxon>Kitasatospora</taxon>
    </lineage>
</organism>
<dbReference type="Proteomes" id="UP001595975">
    <property type="component" value="Unassembled WGS sequence"/>
</dbReference>
<protein>
    <submittedName>
        <fullName evidence="3">Uncharacterized protein</fullName>
    </submittedName>
</protein>
<evidence type="ECO:0000256" key="1">
    <source>
        <dbReference type="SAM" id="MobiDB-lite"/>
    </source>
</evidence>
<evidence type="ECO:0000256" key="2">
    <source>
        <dbReference type="SAM" id="Phobius"/>
    </source>
</evidence>
<feature type="region of interest" description="Disordered" evidence="1">
    <location>
        <begin position="131"/>
        <end position="152"/>
    </location>
</feature>
<keyword evidence="4" id="KW-1185">Reference proteome</keyword>
<sequence length="294" mass="31802">MLLFCTLLGYLLALPVLLPALMAAQTPPQHTNGGHLAVLVGVSYTVALLLDRLAARRRRRVAPWVVPVRPAVLAAASSLVAHLVGAYAVPKVFGAQDPAAANGYTLQCLAVGALAWAWWLGVRAWSGDPVARRPARPARTGGRPGRSSARTATVVRPTAGEVWVAMVPFRDRAEAARHYCVVVGTRADYAEVLQITSKDKDHRDDYIRMENEGWDRTGKPSWIEIGIAPRRVPYESFLADHPQGPCPPDVWQEIQRRQAALGSGRVPRPRPVGGPGPSGRGPRRPPGSARGRQS</sequence>
<evidence type="ECO:0000313" key="3">
    <source>
        <dbReference type="EMBL" id="MFC5663081.1"/>
    </source>
</evidence>
<keyword evidence="2" id="KW-0472">Membrane</keyword>
<feature type="transmembrane region" description="Helical" evidence="2">
    <location>
        <begin position="33"/>
        <end position="50"/>
    </location>
</feature>
<reference evidence="4" key="1">
    <citation type="journal article" date="2019" name="Int. J. Syst. Evol. Microbiol.">
        <title>The Global Catalogue of Microorganisms (GCM) 10K type strain sequencing project: providing services to taxonomists for standard genome sequencing and annotation.</title>
        <authorList>
            <consortium name="The Broad Institute Genomics Platform"/>
            <consortium name="The Broad Institute Genome Sequencing Center for Infectious Disease"/>
            <person name="Wu L."/>
            <person name="Ma J."/>
        </authorList>
    </citation>
    <scope>NUCLEOTIDE SEQUENCE [LARGE SCALE GENOMIC DNA]</scope>
    <source>
        <strain evidence="4">CGMCC 4.1437</strain>
    </source>
</reference>
<keyword evidence="2" id="KW-0812">Transmembrane</keyword>
<dbReference type="RefSeq" id="WP_380224728.1">
    <property type="nucleotide sequence ID" value="NZ_JBHSOF010000007.1"/>
</dbReference>
<gene>
    <name evidence="3" type="ORF">ACFP3U_08810</name>
</gene>
<feature type="region of interest" description="Disordered" evidence="1">
    <location>
        <begin position="256"/>
        <end position="294"/>
    </location>
</feature>
<dbReference type="EMBL" id="JBHSOF010000007">
    <property type="protein sequence ID" value="MFC5663081.1"/>
    <property type="molecule type" value="Genomic_DNA"/>
</dbReference>
<feature type="transmembrane region" description="Helical" evidence="2">
    <location>
        <begin position="101"/>
        <end position="122"/>
    </location>
</feature>
<comment type="caution">
    <text evidence="3">The sequence shown here is derived from an EMBL/GenBank/DDBJ whole genome shotgun (WGS) entry which is preliminary data.</text>
</comment>
<accession>A0ABW0WXU8</accession>
<keyword evidence="2" id="KW-1133">Transmembrane helix</keyword>